<evidence type="ECO:0000313" key="9">
    <source>
        <dbReference type="EMBL" id="OQV11495.1"/>
    </source>
</evidence>
<evidence type="ECO:0000256" key="4">
    <source>
        <dbReference type="ARBA" id="ARBA00023136"/>
    </source>
</evidence>
<evidence type="ECO:0000313" key="10">
    <source>
        <dbReference type="Proteomes" id="UP000192578"/>
    </source>
</evidence>
<reference evidence="10" key="1">
    <citation type="submission" date="2017-01" db="EMBL/GenBank/DDBJ databases">
        <title>Comparative genomics of anhydrobiosis in the tardigrade Hypsibius dujardini.</title>
        <authorList>
            <person name="Yoshida Y."/>
            <person name="Koutsovoulos G."/>
            <person name="Laetsch D."/>
            <person name="Stevens L."/>
            <person name="Kumar S."/>
            <person name="Horikawa D."/>
            <person name="Ishino K."/>
            <person name="Komine S."/>
            <person name="Tomita M."/>
            <person name="Blaxter M."/>
            <person name="Arakawa K."/>
        </authorList>
    </citation>
    <scope>NUCLEOTIDE SEQUENCE [LARGE SCALE GENOMIC DNA]</scope>
    <source>
        <strain evidence="10">Z151</strain>
    </source>
</reference>
<evidence type="ECO:0000256" key="5">
    <source>
        <dbReference type="SAM" id="MobiDB-lite"/>
    </source>
</evidence>
<keyword evidence="10" id="KW-1185">Reference proteome</keyword>
<evidence type="ECO:0000256" key="7">
    <source>
        <dbReference type="SAM" id="SignalP"/>
    </source>
</evidence>
<feature type="chain" id="PRO_5012099546" description="G-protein coupled receptors family 1 profile domain-containing protein" evidence="7">
    <location>
        <begin position="24"/>
        <end position="879"/>
    </location>
</feature>
<feature type="region of interest" description="Disordered" evidence="5">
    <location>
        <begin position="250"/>
        <end position="290"/>
    </location>
</feature>
<feature type="transmembrane region" description="Helical" evidence="6">
    <location>
        <begin position="664"/>
        <end position="684"/>
    </location>
</feature>
<dbReference type="PROSITE" id="PS50262">
    <property type="entry name" value="G_PROTEIN_RECEP_F1_2"/>
    <property type="match status" value="1"/>
</dbReference>
<feature type="signal peptide" evidence="7">
    <location>
        <begin position="1"/>
        <end position="23"/>
    </location>
</feature>
<organism evidence="9 10">
    <name type="scientific">Hypsibius exemplaris</name>
    <name type="common">Freshwater tardigrade</name>
    <dbReference type="NCBI Taxonomy" id="2072580"/>
    <lineage>
        <taxon>Eukaryota</taxon>
        <taxon>Metazoa</taxon>
        <taxon>Ecdysozoa</taxon>
        <taxon>Tardigrada</taxon>
        <taxon>Eutardigrada</taxon>
        <taxon>Parachela</taxon>
        <taxon>Hypsibioidea</taxon>
        <taxon>Hypsibiidae</taxon>
        <taxon>Hypsibius</taxon>
    </lineage>
</organism>
<dbReference type="InterPro" id="IPR017452">
    <property type="entry name" value="GPCR_Rhodpsn_7TM"/>
</dbReference>
<dbReference type="AlphaFoldDB" id="A0A1W0W8G8"/>
<gene>
    <name evidence="9" type="ORF">BV898_14225</name>
</gene>
<keyword evidence="2 6" id="KW-0812">Transmembrane</keyword>
<dbReference type="SUPFAM" id="SSF81321">
    <property type="entry name" value="Family A G protein-coupled receptor-like"/>
    <property type="match status" value="1"/>
</dbReference>
<comment type="caution">
    <text evidence="9">The sequence shown here is derived from an EMBL/GenBank/DDBJ whole genome shotgun (WGS) entry which is preliminary data.</text>
</comment>
<evidence type="ECO:0000256" key="6">
    <source>
        <dbReference type="SAM" id="Phobius"/>
    </source>
</evidence>
<proteinExistence type="predicted"/>
<dbReference type="Gene3D" id="1.20.1070.10">
    <property type="entry name" value="Rhodopsin 7-helix transmembrane proteins"/>
    <property type="match status" value="1"/>
</dbReference>
<dbReference type="Gene3D" id="3.40.50.2300">
    <property type="match status" value="2"/>
</dbReference>
<evidence type="ECO:0000259" key="8">
    <source>
        <dbReference type="PROSITE" id="PS50262"/>
    </source>
</evidence>
<dbReference type="OrthoDB" id="302535at2759"/>
<dbReference type="GO" id="GO:0016020">
    <property type="term" value="C:membrane"/>
    <property type="evidence" value="ECO:0007669"/>
    <property type="project" value="UniProtKB-SubCell"/>
</dbReference>
<feature type="transmembrane region" description="Helical" evidence="6">
    <location>
        <begin position="799"/>
        <end position="822"/>
    </location>
</feature>
<keyword evidence="3 6" id="KW-1133">Transmembrane helix</keyword>
<protein>
    <recommendedName>
        <fullName evidence="8">G-protein coupled receptors family 1 profile domain-containing protein</fullName>
    </recommendedName>
</protein>
<feature type="transmembrane region" description="Helical" evidence="6">
    <location>
        <begin position="774"/>
        <end position="793"/>
    </location>
</feature>
<evidence type="ECO:0000256" key="1">
    <source>
        <dbReference type="ARBA" id="ARBA00004370"/>
    </source>
</evidence>
<dbReference type="InterPro" id="IPR028082">
    <property type="entry name" value="Peripla_BP_I"/>
</dbReference>
<dbReference type="Proteomes" id="UP000192578">
    <property type="component" value="Unassembled WGS sequence"/>
</dbReference>
<sequence>MINVTFVTVVASSYLLVVPGYEAGIEYVRRSVKNVAFQYVVIYNESMSSCEVLADHSTRLAAEYYYSRKRVRNLYIFAAPYCSQGELMDFAPVANQTQSFIYELNSAGTNPTISDKRIYPLSLSISPTHHAVLHMFLEQLFPAFNWTNIYLLCDEMTLVIYYRSVCANLQVLLRPPQYQLNLAKFDSSKRAVNYTIHLHEFSRFARVALILARPDITRDFLIVAAQKGFSGSDYARDCAARDCAARDSEARDSEARDSAARDSAARDSEARDSEARDSEARDSEARDSEARDSEARESFFYTGIVVLLKSQVYFHIQPYTQLPLFPRLSYNINDGNDEVARVAFASLFSIAFDTEGNIDLLPAESRNYIVDRSQSVYNLPYLPNERLSQVTLAAFESILLASQVIQESIDDSANLSDGKQFTRRFWNRTFILPTGKLYINENGDRFPDIVLRQWNAEEATFEAGQKMALILLNFKEFNYNVYIFLAAESNDLSHAERELLTARPQGIVWPAGRVPPNEPKCGFTGRKQICLPSSGLIGSSLLAAALGGLAIAGLVIGIGAWVAIRYILERSDAGGRWWQLTTSRLRFRFDTRATVYAIENPSMTSEQKSPTISVVVINLVGRAFEYINTLYTLILLSISVDRWLSVELPGKYRAGISEKKIRQAIAAAVVLALVLTLPGMIVYWESSTAFCDKIVLRIIPLTSTREAWLILTRPLILGVMTIFQARLIFIAVQRKLRRINIYSGKVGVANSNGNNKAGGVEVVQLVWSSLRASLIIVLAGVISGLPAVIHLPASSSPAVFRMFSLIPALQFMYSPIVYVLLFPQYRAVLIRRCGGVMSHGPFMKRNGTAAELFPDSSGSSAAVQIEATSRDLLELRSIR</sequence>
<keyword evidence="4 6" id="KW-0472">Membrane</keyword>
<feature type="transmembrane region" description="Helical" evidence="6">
    <location>
        <begin position="541"/>
        <end position="568"/>
    </location>
</feature>
<name>A0A1W0W8G8_HYPEX</name>
<evidence type="ECO:0000256" key="2">
    <source>
        <dbReference type="ARBA" id="ARBA00022692"/>
    </source>
</evidence>
<dbReference type="SUPFAM" id="SSF53822">
    <property type="entry name" value="Periplasmic binding protein-like I"/>
    <property type="match status" value="2"/>
</dbReference>
<accession>A0A1W0W8G8</accession>
<evidence type="ECO:0000256" key="3">
    <source>
        <dbReference type="ARBA" id="ARBA00022989"/>
    </source>
</evidence>
<feature type="transmembrane region" description="Helical" evidence="6">
    <location>
        <begin position="707"/>
        <end position="729"/>
    </location>
</feature>
<dbReference type="EMBL" id="MTYJ01000170">
    <property type="protein sequence ID" value="OQV11495.1"/>
    <property type="molecule type" value="Genomic_DNA"/>
</dbReference>
<comment type="subcellular location">
    <subcellularLocation>
        <location evidence="1">Membrane</location>
    </subcellularLocation>
</comment>
<keyword evidence="7" id="KW-0732">Signal</keyword>
<feature type="domain" description="G-protein coupled receptors family 1 profile" evidence="8">
    <location>
        <begin position="632"/>
        <end position="818"/>
    </location>
</feature>